<reference evidence="3 4" key="1">
    <citation type="submission" date="2019-11" db="EMBL/GenBank/DDBJ databases">
        <title>Escherichia alba sp. nov. isolated from the gut of plastic-eating superworms Zophobas atratus.</title>
        <authorList>
            <person name="Yang Y."/>
        </authorList>
    </citation>
    <scope>NUCLEOTIDE SEQUENCE [LARGE SCALE GENOMIC DNA]</scope>
    <source>
        <strain evidence="4">BIT-B35</strain>
    </source>
</reference>
<keyword evidence="4" id="KW-1185">Reference proteome</keyword>
<dbReference type="AlphaFoldDB" id="A0A6L6IMD5"/>
<evidence type="ECO:0000256" key="1">
    <source>
        <dbReference type="SAM" id="SignalP"/>
    </source>
</evidence>
<keyword evidence="1" id="KW-0732">Signal</keyword>
<proteinExistence type="predicted"/>
<feature type="chain" id="PRO_5026915493" evidence="1">
    <location>
        <begin position="23"/>
        <end position="182"/>
    </location>
</feature>
<organism evidence="3 4">
    <name type="scientific">Intestinirhabdus alba</name>
    <dbReference type="NCBI Taxonomy" id="2899544"/>
    <lineage>
        <taxon>Bacteria</taxon>
        <taxon>Pseudomonadati</taxon>
        <taxon>Pseudomonadota</taxon>
        <taxon>Gammaproteobacteria</taxon>
        <taxon>Enterobacterales</taxon>
        <taxon>Enterobacteriaceae</taxon>
        <taxon>Intestinirhabdus</taxon>
    </lineage>
</organism>
<dbReference type="GO" id="GO:0009289">
    <property type="term" value="C:pilus"/>
    <property type="evidence" value="ECO:0007669"/>
    <property type="project" value="InterPro"/>
</dbReference>
<feature type="signal peptide" evidence="1">
    <location>
        <begin position="1"/>
        <end position="22"/>
    </location>
</feature>
<dbReference type="InterPro" id="IPR000259">
    <property type="entry name" value="Adhesion_dom_fimbrial"/>
</dbReference>
<dbReference type="InterPro" id="IPR050263">
    <property type="entry name" value="Bact_Fimbrial_Adh_Pro"/>
</dbReference>
<name>A0A6L6IMD5_9ENTR</name>
<evidence type="ECO:0000313" key="4">
    <source>
        <dbReference type="Proteomes" id="UP000477739"/>
    </source>
</evidence>
<dbReference type="RefSeq" id="WP_155108735.1">
    <property type="nucleotide sequence ID" value="NZ_WMJZ01000016.1"/>
</dbReference>
<evidence type="ECO:0000259" key="2">
    <source>
        <dbReference type="Pfam" id="PF00419"/>
    </source>
</evidence>
<protein>
    <submittedName>
        <fullName evidence="3">Fimbrial protein</fullName>
    </submittedName>
</protein>
<dbReference type="PANTHER" id="PTHR33420">
    <property type="entry name" value="FIMBRIAL SUBUNIT ELFA-RELATED"/>
    <property type="match status" value="1"/>
</dbReference>
<dbReference type="EMBL" id="WMJZ01000016">
    <property type="protein sequence ID" value="MTH47134.1"/>
    <property type="molecule type" value="Genomic_DNA"/>
</dbReference>
<dbReference type="GO" id="GO:0043709">
    <property type="term" value="P:cell adhesion involved in single-species biofilm formation"/>
    <property type="evidence" value="ECO:0007669"/>
    <property type="project" value="TreeGrafter"/>
</dbReference>
<dbReference type="OrthoDB" id="6522787at2"/>
<dbReference type="Gene3D" id="2.60.40.1090">
    <property type="entry name" value="Fimbrial-type adhesion domain"/>
    <property type="match status" value="1"/>
</dbReference>
<feature type="domain" description="Fimbrial-type adhesion" evidence="2">
    <location>
        <begin position="32"/>
        <end position="182"/>
    </location>
</feature>
<gene>
    <name evidence="3" type="ORF">GJV78_12890</name>
</gene>
<dbReference type="PANTHER" id="PTHR33420:SF11">
    <property type="entry name" value="FIMBRIAL-LIKE PROTEIN"/>
    <property type="match status" value="1"/>
</dbReference>
<comment type="caution">
    <text evidence="3">The sequence shown here is derived from an EMBL/GenBank/DDBJ whole genome shotgun (WGS) entry which is preliminary data.</text>
</comment>
<evidence type="ECO:0000313" key="3">
    <source>
        <dbReference type="EMBL" id="MTH47134.1"/>
    </source>
</evidence>
<dbReference type="Proteomes" id="UP000477739">
    <property type="component" value="Unassembled WGS sequence"/>
</dbReference>
<sequence>MNRTRAMMLLALAFLIPQPALAAGELSGGDLTFKGVVVAYPCSIAPESERVPVDFGEISIQSLFASGKTTPIPFSIKLVDCSPDVFDSVTVTFDGVQNAQMADRLAIVAKMPGNASGIGIGLLEADDTPVKLGVATRPTTISSTTMQLDFQAFVEAEPDAIANGTATTGAFTAATNYTLHYQ</sequence>
<accession>A0A6L6IMD5</accession>
<dbReference type="InterPro" id="IPR008966">
    <property type="entry name" value="Adhesion_dom_sf"/>
</dbReference>
<dbReference type="Pfam" id="PF00419">
    <property type="entry name" value="Fimbrial"/>
    <property type="match status" value="1"/>
</dbReference>
<dbReference type="InterPro" id="IPR036937">
    <property type="entry name" value="Adhesion_dom_fimbrial_sf"/>
</dbReference>
<dbReference type="SUPFAM" id="SSF49401">
    <property type="entry name" value="Bacterial adhesins"/>
    <property type="match status" value="1"/>
</dbReference>